<feature type="transmembrane region" description="Helical" evidence="2">
    <location>
        <begin position="88"/>
        <end position="108"/>
    </location>
</feature>
<evidence type="ECO:0000256" key="2">
    <source>
        <dbReference type="SAM" id="Phobius"/>
    </source>
</evidence>
<feature type="region of interest" description="Disordered" evidence="1">
    <location>
        <begin position="303"/>
        <end position="324"/>
    </location>
</feature>
<keyword evidence="2" id="KW-1133">Transmembrane helix</keyword>
<evidence type="ECO:0000259" key="3">
    <source>
        <dbReference type="Pfam" id="PF20151"/>
    </source>
</evidence>
<name>A0A5C2RQR8_9APHY</name>
<feature type="transmembrane region" description="Helical" evidence="2">
    <location>
        <begin position="210"/>
        <end position="232"/>
    </location>
</feature>
<evidence type="ECO:0000313" key="4">
    <source>
        <dbReference type="EMBL" id="RPD53982.1"/>
    </source>
</evidence>
<gene>
    <name evidence="4" type="ORF">L227DRAFT_580888</name>
</gene>
<proteinExistence type="predicted"/>
<dbReference type="Proteomes" id="UP000313359">
    <property type="component" value="Unassembled WGS sequence"/>
</dbReference>
<feature type="transmembrane region" description="Helical" evidence="2">
    <location>
        <begin position="244"/>
        <end position="264"/>
    </location>
</feature>
<dbReference type="Pfam" id="PF20151">
    <property type="entry name" value="DUF6533"/>
    <property type="match status" value="1"/>
</dbReference>
<protein>
    <recommendedName>
        <fullName evidence="3">DUF6533 domain-containing protein</fullName>
    </recommendedName>
</protein>
<sequence length="336" mass="37037">MSSTSSAEIAQLVSVFSDINTSNFCVIAIIALLTYEWVITLGREVDLFWRDKISIAQVLFLMNRYVPIVYIAASFAGGTATDDASCNASVLASIALVELQYVPWALFSSLRVYAICGRRWYLAAPVLLFAGFPIVLNLLHYHWEHGELVPVLGCQSVSTVPPRLSKIFTIVSRSSLIMADALVVVTTWATTYSSVRRSGGHIGAPTFSRLLLVDGTIYFVILTMLNTMHLTFTMLSIATSLSQVSYIISFTEPTTAILVSRFMFSLQEVKRRTEHQQSLNSFHSSIDFDGVLGAIESTLQPEDLWPSNDEVPGQTGPEPHEHIGRIDSDAFSVARG</sequence>
<evidence type="ECO:0000256" key="1">
    <source>
        <dbReference type="SAM" id="MobiDB-lite"/>
    </source>
</evidence>
<accession>A0A5C2RQR8</accession>
<reference evidence="4" key="1">
    <citation type="journal article" date="2018" name="Genome Biol. Evol.">
        <title>Genomics and development of Lentinus tigrinus, a white-rot wood-decaying mushroom with dimorphic fruiting bodies.</title>
        <authorList>
            <person name="Wu B."/>
            <person name="Xu Z."/>
            <person name="Knudson A."/>
            <person name="Carlson A."/>
            <person name="Chen N."/>
            <person name="Kovaka S."/>
            <person name="LaButti K."/>
            <person name="Lipzen A."/>
            <person name="Pennachio C."/>
            <person name="Riley R."/>
            <person name="Schakwitz W."/>
            <person name="Umezawa K."/>
            <person name="Ohm R.A."/>
            <person name="Grigoriev I.V."/>
            <person name="Nagy L.G."/>
            <person name="Gibbons J."/>
            <person name="Hibbett D."/>
        </authorList>
    </citation>
    <scope>NUCLEOTIDE SEQUENCE [LARGE SCALE GENOMIC DNA]</scope>
    <source>
        <strain evidence="4">ALCF2SS1-6</strain>
    </source>
</reference>
<evidence type="ECO:0000313" key="5">
    <source>
        <dbReference type="Proteomes" id="UP000313359"/>
    </source>
</evidence>
<keyword evidence="2" id="KW-0472">Membrane</keyword>
<dbReference type="EMBL" id="ML122312">
    <property type="protein sequence ID" value="RPD53982.1"/>
    <property type="molecule type" value="Genomic_DNA"/>
</dbReference>
<keyword evidence="5" id="KW-1185">Reference proteome</keyword>
<feature type="transmembrane region" description="Helical" evidence="2">
    <location>
        <begin position="53"/>
        <end position="76"/>
    </location>
</feature>
<organism evidence="4 5">
    <name type="scientific">Lentinus tigrinus ALCF2SS1-6</name>
    <dbReference type="NCBI Taxonomy" id="1328759"/>
    <lineage>
        <taxon>Eukaryota</taxon>
        <taxon>Fungi</taxon>
        <taxon>Dikarya</taxon>
        <taxon>Basidiomycota</taxon>
        <taxon>Agaricomycotina</taxon>
        <taxon>Agaricomycetes</taxon>
        <taxon>Polyporales</taxon>
        <taxon>Polyporaceae</taxon>
        <taxon>Lentinus</taxon>
    </lineage>
</organism>
<dbReference type="AlphaFoldDB" id="A0A5C2RQR8"/>
<feature type="transmembrane region" description="Helical" evidence="2">
    <location>
        <begin position="167"/>
        <end position="189"/>
    </location>
</feature>
<dbReference type="OrthoDB" id="2802397at2759"/>
<feature type="transmembrane region" description="Helical" evidence="2">
    <location>
        <begin position="120"/>
        <end position="143"/>
    </location>
</feature>
<feature type="domain" description="DUF6533" evidence="3">
    <location>
        <begin position="25"/>
        <end position="69"/>
    </location>
</feature>
<feature type="transmembrane region" description="Helical" evidence="2">
    <location>
        <begin position="21"/>
        <end position="41"/>
    </location>
</feature>
<dbReference type="InterPro" id="IPR045340">
    <property type="entry name" value="DUF6533"/>
</dbReference>
<keyword evidence="2" id="KW-0812">Transmembrane</keyword>